<dbReference type="Gene3D" id="1.10.8.60">
    <property type="match status" value="1"/>
</dbReference>
<dbReference type="GO" id="GO:0034605">
    <property type="term" value="P:cellular response to heat"/>
    <property type="evidence" value="ECO:0007669"/>
    <property type="project" value="TreeGrafter"/>
</dbReference>
<dbReference type="PRINTS" id="PR00300">
    <property type="entry name" value="CLPPROTEASEA"/>
</dbReference>
<dbReference type="Gene3D" id="1.25.10.10">
    <property type="entry name" value="Leucine-rich Repeat Variant"/>
    <property type="match status" value="1"/>
</dbReference>
<reference evidence="2 3" key="1">
    <citation type="submission" date="2018-06" db="EMBL/GenBank/DDBJ databases">
        <title>Lujinxingia sediminis gen. nov. sp. nov., a new facultative anaerobic member of the class Deltaproteobacteria, and proposal of Lujinxingaceae fam. nov.</title>
        <authorList>
            <person name="Guo L.-Y."/>
            <person name="Li C.-M."/>
            <person name="Wang S."/>
            <person name="Du Z.-J."/>
        </authorList>
    </citation>
    <scope>NUCLEOTIDE SEQUENCE [LARGE SCALE GENOMIC DNA]</scope>
    <source>
        <strain evidence="2 3">FA350</strain>
    </source>
</reference>
<evidence type="ECO:0000313" key="2">
    <source>
        <dbReference type="EMBL" id="AWV88181.1"/>
    </source>
</evidence>
<dbReference type="PANTHER" id="PTHR11638">
    <property type="entry name" value="ATP-DEPENDENT CLP PROTEASE"/>
    <property type="match status" value="1"/>
</dbReference>
<dbReference type="GO" id="GO:0005524">
    <property type="term" value="F:ATP binding"/>
    <property type="evidence" value="ECO:0007669"/>
    <property type="project" value="InterPro"/>
</dbReference>
<dbReference type="SMART" id="SM01086">
    <property type="entry name" value="ClpB_D2-small"/>
    <property type="match status" value="1"/>
</dbReference>
<dbReference type="Pfam" id="PF13646">
    <property type="entry name" value="HEAT_2"/>
    <property type="match status" value="2"/>
</dbReference>
<feature type="region of interest" description="Disordered" evidence="1">
    <location>
        <begin position="749"/>
        <end position="778"/>
    </location>
</feature>
<feature type="region of interest" description="Disordered" evidence="1">
    <location>
        <begin position="503"/>
        <end position="532"/>
    </location>
</feature>
<dbReference type="RefSeq" id="WP_111331701.1">
    <property type="nucleotide sequence ID" value="NZ_CP030032.1"/>
</dbReference>
<evidence type="ECO:0000313" key="3">
    <source>
        <dbReference type="Proteomes" id="UP000249799"/>
    </source>
</evidence>
<dbReference type="Pfam" id="PF07724">
    <property type="entry name" value="AAA_2"/>
    <property type="match status" value="1"/>
</dbReference>
<dbReference type="InterPro" id="IPR019489">
    <property type="entry name" value="Clp_ATPase_C"/>
</dbReference>
<dbReference type="AlphaFoldDB" id="A0A2Z4FGR4"/>
<dbReference type="SMART" id="SM00567">
    <property type="entry name" value="EZ_HEAT"/>
    <property type="match status" value="4"/>
</dbReference>
<dbReference type="InterPro" id="IPR003959">
    <property type="entry name" value="ATPase_AAA_core"/>
</dbReference>
<dbReference type="KEGG" id="bsed:DN745_02045"/>
<proteinExistence type="predicted"/>
<dbReference type="InterPro" id="IPR003593">
    <property type="entry name" value="AAA+_ATPase"/>
</dbReference>
<dbReference type="CDD" id="cd00009">
    <property type="entry name" value="AAA"/>
    <property type="match status" value="1"/>
</dbReference>
<dbReference type="InterPro" id="IPR050130">
    <property type="entry name" value="ClpA_ClpB"/>
</dbReference>
<gene>
    <name evidence="2" type="ORF">DN745_02045</name>
</gene>
<dbReference type="Pfam" id="PF13191">
    <property type="entry name" value="AAA_16"/>
    <property type="match status" value="1"/>
</dbReference>
<dbReference type="PROSITE" id="PS00675">
    <property type="entry name" value="SIGMA54_INTERACT_1"/>
    <property type="match status" value="1"/>
</dbReference>
<dbReference type="InterPro" id="IPR004155">
    <property type="entry name" value="PBS_lyase_HEAT"/>
</dbReference>
<keyword evidence="3" id="KW-1185">Reference proteome</keyword>
<sequence length="919" mass="103240">MDDKHIQLAQSLLERIEETEDEERYRSYRDQLYGIGLHVLPLLREELGHHHYRRRMAAATNLGRLGDVASAKALVKLLSDPQASVREMALFALGILGDTSVTDSILNSLNDYDADVRYRALVALSDLGYAELEDVLIRSMADEAYGVREQALGQLRTLGSVRAVPVVLRALLERESEMQQMAEEALDRLVPKMTREQYRQLSEQLKPRERRLILNYLEARNLQEVYATLWRHLQLVSKTATPKRNLDKYGRILNTPEELEFLGRAYGRDEEVQLLVDHFSQEDAQRSILLVGETGVGKSAIIQEFVHQLAGDDGDWKILETNTSELISGTRYLGDWETKLKEMTEAILKEDARVILYMTNPNDLLGAGAHSKSDENFADFFKPYLQRGQLHMIAECTEDAIKGGLSRDPGFLRLFRQVKVRPMNDAETLDVLEKRIGTIKGREVNAEPQTLEQVVDFARSFYTRAYAPGRACDLLDALVDFAGRQDALIGEAPGAESIKLPKTDVEHKRTSEATKAPSEAVAEASSSSEESADLRATTELKKVKRAPLTLRVEQIPACLSELTGMSLDLLDDSVPLDLDAAEAWFKSRLIDQDHAVDSLIDRLAMVKAGLGDPNRPLGVYFLVGPTGVGKTYFSKLMAERLFGTDERMIRFDLSEYQGRFAVEKLIGSPHDKDREGLLTEAVKNQPFSVLLFDEFEKADAEIYNLFLQILDEGRLTDAGGNTTDFRQCLIFLTSNLGASKTSISPVGFGVGRGSGAGDEDAPRTPESQRNSRSRSHYSSRIHEKLDEFFAPEFLNRLDEVVTFDPLTPRAMGRLVSIEIEKALGRRGFKRRKLQVRTTPDATKWLEENGFSSRFGARELKRVIERHVLSPISRLIVREPEMLRGRTIIVDEADGALTVDFAAPEIPVIPRPPRVPSRVD</sequence>
<dbReference type="InterPro" id="IPR025662">
    <property type="entry name" value="Sigma_54_int_dom_ATP-bd_1"/>
</dbReference>
<dbReference type="Gene3D" id="3.40.50.300">
    <property type="entry name" value="P-loop containing nucleotide triphosphate hydrolases"/>
    <property type="match status" value="2"/>
</dbReference>
<dbReference type="CDD" id="cd19499">
    <property type="entry name" value="RecA-like_ClpB_Hsp104-like"/>
    <property type="match status" value="1"/>
</dbReference>
<dbReference type="Pfam" id="PF10431">
    <property type="entry name" value="ClpB_D2-small"/>
    <property type="match status" value="1"/>
</dbReference>
<dbReference type="SUPFAM" id="SSF52540">
    <property type="entry name" value="P-loop containing nucleoside triphosphate hydrolases"/>
    <property type="match status" value="2"/>
</dbReference>
<dbReference type="InterPro" id="IPR041664">
    <property type="entry name" value="AAA_16"/>
</dbReference>
<dbReference type="SUPFAM" id="SSF48371">
    <property type="entry name" value="ARM repeat"/>
    <property type="match status" value="1"/>
</dbReference>
<protein>
    <submittedName>
        <fullName evidence="2">Uncharacterized protein</fullName>
    </submittedName>
</protein>
<dbReference type="Proteomes" id="UP000249799">
    <property type="component" value="Chromosome"/>
</dbReference>
<dbReference type="InterPro" id="IPR027417">
    <property type="entry name" value="P-loop_NTPase"/>
</dbReference>
<dbReference type="EMBL" id="CP030032">
    <property type="protein sequence ID" value="AWV88181.1"/>
    <property type="molecule type" value="Genomic_DNA"/>
</dbReference>
<dbReference type="PANTHER" id="PTHR11638:SF175">
    <property type="entry name" value="ATP-DEPENDENT CLP PROTEASE, ATP-BINDING SUBUNIT CLPC"/>
    <property type="match status" value="1"/>
</dbReference>
<dbReference type="OrthoDB" id="8857354at2"/>
<dbReference type="InterPro" id="IPR016024">
    <property type="entry name" value="ARM-type_fold"/>
</dbReference>
<dbReference type="GO" id="GO:0005737">
    <property type="term" value="C:cytoplasm"/>
    <property type="evidence" value="ECO:0007669"/>
    <property type="project" value="TreeGrafter"/>
</dbReference>
<dbReference type="GO" id="GO:0016887">
    <property type="term" value="F:ATP hydrolysis activity"/>
    <property type="evidence" value="ECO:0007669"/>
    <property type="project" value="InterPro"/>
</dbReference>
<dbReference type="SMART" id="SM00382">
    <property type="entry name" value="AAA"/>
    <property type="match status" value="2"/>
</dbReference>
<dbReference type="InterPro" id="IPR011989">
    <property type="entry name" value="ARM-like"/>
</dbReference>
<evidence type="ECO:0000256" key="1">
    <source>
        <dbReference type="SAM" id="MobiDB-lite"/>
    </source>
</evidence>
<feature type="compositionally biased region" description="Low complexity" evidence="1">
    <location>
        <begin position="518"/>
        <end position="529"/>
    </location>
</feature>
<organism evidence="2 3">
    <name type="scientific">Bradymonas sediminis</name>
    <dbReference type="NCBI Taxonomy" id="1548548"/>
    <lineage>
        <taxon>Bacteria</taxon>
        <taxon>Deltaproteobacteria</taxon>
        <taxon>Bradymonadales</taxon>
        <taxon>Bradymonadaceae</taxon>
        <taxon>Bradymonas</taxon>
    </lineage>
</organism>
<name>A0A2Z4FGR4_9DELT</name>
<feature type="compositionally biased region" description="Basic and acidic residues" evidence="1">
    <location>
        <begin position="503"/>
        <end position="512"/>
    </location>
</feature>
<accession>A0A2Z4FGR4</accession>
<dbReference type="InterPro" id="IPR001270">
    <property type="entry name" value="ClpA/B"/>
</dbReference>